<evidence type="ECO:0000313" key="4">
    <source>
        <dbReference type="Proteomes" id="UP000198923"/>
    </source>
</evidence>
<dbReference type="RefSeq" id="WP_093174089.1">
    <property type="nucleotide sequence ID" value="NZ_FNCN01000033.1"/>
</dbReference>
<dbReference type="GO" id="GO:0008908">
    <property type="term" value="F:isochorismatase activity"/>
    <property type="evidence" value="ECO:0007669"/>
    <property type="project" value="InterPro"/>
</dbReference>
<evidence type="ECO:0000256" key="1">
    <source>
        <dbReference type="ARBA" id="ARBA00022801"/>
    </source>
</evidence>
<dbReference type="Gene3D" id="3.40.50.850">
    <property type="entry name" value="Isochorismatase-like"/>
    <property type="match status" value="1"/>
</dbReference>
<sequence>MAIPTIAPYAMPRQDDLPSNRVTWRPDADRAVLLVHDMQNYFLSAYTPGEAPLPELTANINLLRRTARDLGVPVVYSAQPGAQTREQRGLLLDFWGDGIGPDPLDAAIHPDVAPGPGDTLVTKWRYSAFHRTELGELMDRTGRDQLLISGVYTHIGCLMTACDAFMNDTQAFLIADATADFSADHHRKALTYAAERCAVVTPTRSLVSQLTATGVPA</sequence>
<feature type="domain" description="Isochorismatase-like" evidence="2">
    <location>
        <begin position="32"/>
        <end position="203"/>
    </location>
</feature>
<dbReference type="PIRSF" id="PIRSF001111">
    <property type="entry name" value="Isochorismatase"/>
    <property type="match status" value="1"/>
</dbReference>
<reference evidence="3 4" key="1">
    <citation type="submission" date="2016-10" db="EMBL/GenBank/DDBJ databases">
        <authorList>
            <person name="de Groot N.N."/>
        </authorList>
    </citation>
    <scope>NUCLEOTIDE SEQUENCE [LARGE SCALE GENOMIC DNA]</scope>
    <source>
        <strain evidence="3 4">CPCC 201354</strain>
    </source>
</reference>
<gene>
    <name evidence="3" type="ORF">SAMN05421505_13321</name>
</gene>
<evidence type="ECO:0000313" key="3">
    <source>
        <dbReference type="EMBL" id="SDI08143.1"/>
    </source>
</evidence>
<dbReference type="GO" id="GO:0016829">
    <property type="term" value="F:lyase activity"/>
    <property type="evidence" value="ECO:0007669"/>
    <property type="project" value="UniProtKB-KW"/>
</dbReference>
<dbReference type="EMBL" id="FNCN01000033">
    <property type="protein sequence ID" value="SDI08143.1"/>
    <property type="molecule type" value="Genomic_DNA"/>
</dbReference>
<keyword evidence="4" id="KW-1185">Reference proteome</keyword>
<dbReference type="OrthoDB" id="5794853at2"/>
<name>A0A1G8HN87_9ACTN</name>
<evidence type="ECO:0000259" key="2">
    <source>
        <dbReference type="Pfam" id="PF00857"/>
    </source>
</evidence>
<keyword evidence="1" id="KW-0378">Hydrolase</keyword>
<dbReference type="AlphaFoldDB" id="A0A1G8HN87"/>
<accession>A0A1G8HN87</accession>
<organism evidence="3 4">
    <name type="scientific">Sinosporangium album</name>
    <dbReference type="NCBI Taxonomy" id="504805"/>
    <lineage>
        <taxon>Bacteria</taxon>
        <taxon>Bacillati</taxon>
        <taxon>Actinomycetota</taxon>
        <taxon>Actinomycetes</taxon>
        <taxon>Streptosporangiales</taxon>
        <taxon>Streptosporangiaceae</taxon>
        <taxon>Sinosporangium</taxon>
    </lineage>
</organism>
<dbReference type="SUPFAM" id="SSF52499">
    <property type="entry name" value="Isochorismatase-like hydrolases"/>
    <property type="match status" value="1"/>
</dbReference>
<dbReference type="InterPro" id="IPR016291">
    <property type="entry name" value="Isochorismatase"/>
</dbReference>
<dbReference type="InterPro" id="IPR000868">
    <property type="entry name" value="Isochorismatase-like_dom"/>
</dbReference>
<dbReference type="STRING" id="504805.SAMN05421505_13321"/>
<dbReference type="InterPro" id="IPR050272">
    <property type="entry name" value="Isochorismatase-like_hydrls"/>
</dbReference>
<dbReference type="PANTHER" id="PTHR43540">
    <property type="entry name" value="PEROXYUREIDOACRYLATE/UREIDOACRYLATE AMIDOHYDROLASE-RELATED"/>
    <property type="match status" value="1"/>
</dbReference>
<proteinExistence type="predicted"/>
<dbReference type="Pfam" id="PF00857">
    <property type="entry name" value="Isochorismatase"/>
    <property type="match status" value="1"/>
</dbReference>
<keyword evidence="3" id="KW-0456">Lyase</keyword>
<dbReference type="Proteomes" id="UP000198923">
    <property type="component" value="Unassembled WGS sequence"/>
</dbReference>
<dbReference type="PANTHER" id="PTHR43540:SF3">
    <property type="entry name" value="ENTEROBACTIN SYNTHASE COMPONENT B"/>
    <property type="match status" value="1"/>
</dbReference>
<protein>
    <submittedName>
        <fullName evidence="3">Bifunctional isochorismate lyase / aryl carrier protein</fullName>
    </submittedName>
</protein>
<dbReference type="InterPro" id="IPR036380">
    <property type="entry name" value="Isochorismatase-like_sf"/>
</dbReference>
<dbReference type="PRINTS" id="PR01398">
    <property type="entry name" value="ISCHRISMTASE"/>
</dbReference>